<evidence type="ECO:0000313" key="4">
    <source>
        <dbReference type="Proteomes" id="UP000716004"/>
    </source>
</evidence>
<evidence type="ECO:0000259" key="1">
    <source>
        <dbReference type="Pfam" id="PF13298"/>
    </source>
</evidence>
<accession>A0A8J7YV06</accession>
<dbReference type="Proteomes" id="UP000716004">
    <property type="component" value="Unassembled WGS sequence"/>
</dbReference>
<dbReference type="EMBL" id="JAGVSJ010000048">
    <property type="protein sequence ID" value="MBX8632665.1"/>
    <property type="molecule type" value="Genomic_DNA"/>
</dbReference>
<dbReference type="InterPro" id="IPR014144">
    <property type="entry name" value="LigD_PE_domain"/>
</dbReference>
<dbReference type="AlphaFoldDB" id="A0A8J7YV06"/>
<gene>
    <name evidence="2" type="ORF">J9259_09175</name>
    <name evidence="3" type="ORF">KIY12_10485</name>
</gene>
<dbReference type="NCBIfam" id="TIGR02777">
    <property type="entry name" value="LigD_PE_dom"/>
    <property type="match status" value="1"/>
</dbReference>
<dbReference type="PANTHER" id="PTHR39465:SF1">
    <property type="entry name" value="DNA LIGASE D 3'-PHOSPHOESTERASE DOMAIN-CONTAINING PROTEIN"/>
    <property type="match status" value="1"/>
</dbReference>
<organism evidence="2 4">
    <name type="scientific">Candidatus Sysuiplasma superficiale</name>
    <dbReference type="NCBI Taxonomy" id="2823368"/>
    <lineage>
        <taxon>Archaea</taxon>
        <taxon>Methanobacteriati</taxon>
        <taxon>Thermoplasmatota</taxon>
        <taxon>Thermoplasmata</taxon>
        <taxon>Candidatus Sysuiplasmatales</taxon>
        <taxon>Candidatus Sysuiplasmataceae</taxon>
        <taxon>Candidatus Sysuiplasma</taxon>
    </lineage>
</organism>
<protein>
    <recommendedName>
        <fullName evidence="1">DNA ligase D 3'-phosphoesterase domain-containing protein</fullName>
    </recommendedName>
</protein>
<feature type="domain" description="DNA ligase D 3'-phosphoesterase" evidence="1">
    <location>
        <begin position="21"/>
        <end position="144"/>
    </location>
</feature>
<dbReference type="Pfam" id="PF13298">
    <property type="entry name" value="LigD_N"/>
    <property type="match status" value="1"/>
</dbReference>
<evidence type="ECO:0000313" key="3">
    <source>
        <dbReference type="EMBL" id="MBX8645124.1"/>
    </source>
</evidence>
<dbReference type="Proteomes" id="UP000750197">
    <property type="component" value="Unassembled WGS sequence"/>
</dbReference>
<evidence type="ECO:0000313" key="2">
    <source>
        <dbReference type="EMBL" id="MBX8632665.1"/>
    </source>
</evidence>
<reference evidence="2" key="1">
    <citation type="submission" date="2021-04" db="EMBL/GenBank/DDBJ databases">
        <title>Genomic insights into ecological role and evolution of a novel Thermoplasmata order Candidatus Sysuiplasmatales.</title>
        <authorList>
            <person name="Yuan Y."/>
        </authorList>
    </citation>
    <scope>NUCLEOTIDE SEQUENCE</scope>
    <source>
        <strain evidence="3">TUT19-bin139</strain>
        <strain evidence="2">YP2-bin.285</strain>
    </source>
</reference>
<proteinExistence type="predicted"/>
<name>A0A8J7YV06_9ARCH</name>
<comment type="caution">
    <text evidence="2">The sequence shown here is derived from an EMBL/GenBank/DDBJ whole genome shotgun (WGS) entry which is preliminary data.</text>
</comment>
<dbReference type="PANTHER" id="PTHR39465">
    <property type="entry name" value="DNA LIGASE D, 3'-PHOSPHOESTERASE DOMAIN"/>
    <property type="match status" value="1"/>
</dbReference>
<dbReference type="EMBL" id="JAHEAC010000181">
    <property type="protein sequence ID" value="MBX8645124.1"/>
    <property type="molecule type" value="Genomic_DNA"/>
</dbReference>
<sequence length="196" mass="21811">MPAHDSGETMRAKSGLAFVVQKHRATSLHYDFRLEIGGVMPSWSIPKGPTLDSSVKRLAMRTDDHPLEYRHFEGVIGGGKYGAGTVMIWDEGTFRPEIEVSRGVRREIADFAEEEETARRELNEGNLKFRLYGKKLSGSFALVRTSMVPGKETWLLIKHRDEYAVKGYNAGDYDFSAVSGLTLSEIAGRVGNLGKD</sequence>